<dbReference type="PANTHER" id="PTHR46411:SF3">
    <property type="entry name" value="AAA+ ATPASE DOMAIN-CONTAINING PROTEIN"/>
    <property type="match status" value="1"/>
</dbReference>
<dbReference type="Pfam" id="PF00004">
    <property type="entry name" value="AAA"/>
    <property type="match status" value="1"/>
</dbReference>
<sequence>MKDGPLNLDTAAASPTLEAEWQRVAALITLTEALRGGYPLPDGFEDGFAEVQTAMQVARETGAWVALRGLLTAAELNALTPFDLDILAAALAPEATPALGPRIQALQPVINRPWPGLPLVQELMMMDSAADVSVLMSRLSPTAPLITSGLLRVERAGDTLTVRASARAGRILLDRPTDPGPPPGADPVPCPDGWDALVLPDHVTARLKEFEAWISARGTVFGAWGARHVGGPMALLAGPSGVGKSFAASVLTHELGNTTGTPWALYRLDLGRIVSKYVGETEKNLNALLDALHGVNAVLQIDEADGLLGKRGDISDARDRYANLEVSHMLSRFERHDGPVILTTNLRGNIDAAFLRRFQVVVDFPPPDAHMRADLWDRLLPPAAPRDASVDISVLGEAAPLSGGGIHNAAIYAAVLAAKDGSDIGLTHIARACWRELNKESRSVRRSEIGVLADHLPEEEHR</sequence>
<gene>
    <name evidence="2" type="ORF">FEV53_14610</name>
</gene>
<keyword evidence="3" id="KW-1185">Reference proteome</keyword>
<dbReference type="GO" id="GO:0016887">
    <property type="term" value="F:ATP hydrolysis activity"/>
    <property type="evidence" value="ECO:0007669"/>
    <property type="project" value="InterPro"/>
</dbReference>
<dbReference type="RefSeq" id="WP_142835552.1">
    <property type="nucleotide sequence ID" value="NZ_VFSV01000031.1"/>
</dbReference>
<feature type="domain" description="AAA+ ATPase" evidence="1">
    <location>
        <begin position="230"/>
        <end position="368"/>
    </location>
</feature>
<keyword evidence="2" id="KW-0067">ATP-binding</keyword>
<accession>A0A547PPN1</accession>
<proteinExistence type="predicted"/>
<dbReference type="CDD" id="cd19481">
    <property type="entry name" value="RecA-like_protease"/>
    <property type="match status" value="1"/>
</dbReference>
<keyword evidence="2" id="KW-0547">Nucleotide-binding</keyword>
<dbReference type="PANTHER" id="PTHR46411">
    <property type="entry name" value="FAMILY ATPASE, PUTATIVE-RELATED"/>
    <property type="match status" value="1"/>
</dbReference>
<dbReference type="InterPro" id="IPR003593">
    <property type="entry name" value="AAA+_ATPase"/>
</dbReference>
<dbReference type="GO" id="GO:0005524">
    <property type="term" value="F:ATP binding"/>
    <property type="evidence" value="ECO:0007669"/>
    <property type="project" value="UniProtKB-KW"/>
</dbReference>
<organism evidence="2 3">
    <name type="scientific">Palleronia caenipelagi</name>
    <dbReference type="NCBI Taxonomy" id="2489174"/>
    <lineage>
        <taxon>Bacteria</taxon>
        <taxon>Pseudomonadati</taxon>
        <taxon>Pseudomonadota</taxon>
        <taxon>Alphaproteobacteria</taxon>
        <taxon>Rhodobacterales</taxon>
        <taxon>Roseobacteraceae</taxon>
        <taxon>Palleronia</taxon>
    </lineage>
</organism>
<dbReference type="SMART" id="SM00382">
    <property type="entry name" value="AAA"/>
    <property type="match status" value="1"/>
</dbReference>
<dbReference type="Proteomes" id="UP000318590">
    <property type="component" value="Unassembled WGS sequence"/>
</dbReference>
<dbReference type="OrthoDB" id="7438987at2"/>
<dbReference type="EMBL" id="VFSV01000031">
    <property type="protein sequence ID" value="TRD16113.1"/>
    <property type="molecule type" value="Genomic_DNA"/>
</dbReference>
<name>A0A547PPN1_9RHOB</name>
<comment type="caution">
    <text evidence="2">The sequence shown here is derived from an EMBL/GenBank/DDBJ whole genome shotgun (WGS) entry which is preliminary data.</text>
</comment>
<evidence type="ECO:0000313" key="3">
    <source>
        <dbReference type="Proteomes" id="UP000318590"/>
    </source>
</evidence>
<protein>
    <submittedName>
        <fullName evidence="2">ATP-binding protein</fullName>
    </submittedName>
</protein>
<evidence type="ECO:0000259" key="1">
    <source>
        <dbReference type="SMART" id="SM00382"/>
    </source>
</evidence>
<dbReference type="SUPFAM" id="SSF52540">
    <property type="entry name" value="P-loop containing nucleoside triphosphate hydrolases"/>
    <property type="match status" value="1"/>
</dbReference>
<evidence type="ECO:0000313" key="2">
    <source>
        <dbReference type="EMBL" id="TRD16113.1"/>
    </source>
</evidence>
<dbReference type="Gene3D" id="3.40.50.300">
    <property type="entry name" value="P-loop containing nucleotide triphosphate hydrolases"/>
    <property type="match status" value="1"/>
</dbReference>
<reference evidence="2 3" key="1">
    <citation type="submission" date="2019-06" db="EMBL/GenBank/DDBJ databases">
        <title>Paenimaribius caenipelagi gen. nov., sp. nov., isolated from a tidal flat.</title>
        <authorList>
            <person name="Yoon J.-H."/>
        </authorList>
    </citation>
    <scope>NUCLEOTIDE SEQUENCE [LARGE SCALE GENOMIC DNA]</scope>
    <source>
        <strain evidence="2 3">JBTF-M29</strain>
    </source>
</reference>
<dbReference type="InterPro" id="IPR027417">
    <property type="entry name" value="P-loop_NTPase"/>
</dbReference>
<dbReference type="InterPro" id="IPR003959">
    <property type="entry name" value="ATPase_AAA_core"/>
</dbReference>
<dbReference type="AlphaFoldDB" id="A0A547PPN1"/>